<keyword evidence="4 12" id="KW-0285">Flavoprotein</keyword>
<evidence type="ECO:0000256" key="12">
    <source>
        <dbReference type="PIRNR" id="PIRNR006621"/>
    </source>
</evidence>
<evidence type="ECO:0000313" key="17">
    <source>
        <dbReference type="EMBL" id="RDK88458.1"/>
    </source>
</evidence>
<keyword evidence="6 12" id="KW-0819">tRNA processing</keyword>
<reference evidence="17 18" key="1">
    <citation type="submission" date="2018-07" db="EMBL/GenBank/DDBJ databases">
        <title>Genomic Encyclopedia of Type Strains, Phase IV (KMG-IV): sequencing the most valuable type-strain genomes for metagenomic binning, comparative biology and taxonomic classification.</title>
        <authorList>
            <person name="Goeker M."/>
        </authorList>
    </citation>
    <scope>NUCLEOTIDE SEQUENCE [LARGE SCALE GENOMIC DNA]</scope>
    <source>
        <strain evidence="17 18">DSM 101478</strain>
    </source>
</reference>
<comment type="similarity">
    <text evidence="12">Belongs to the dus family.</text>
</comment>
<feature type="binding site" evidence="14">
    <location>
        <position position="203"/>
    </location>
    <ligand>
        <name>FMN</name>
        <dbReference type="ChEBI" id="CHEBI:58210"/>
    </ligand>
</feature>
<dbReference type="NCBIfam" id="TIGR00737">
    <property type="entry name" value="nifR3_yhdG"/>
    <property type="match status" value="1"/>
</dbReference>
<keyword evidence="14" id="KW-0547">Nucleotide-binding</keyword>
<evidence type="ECO:0000256" key="3">
    <source>
        <dbReference type="ARBA" id="ARBA00022555"/>
    </source>
</evidence>
<dbReference type="EMBL" id="QRAO01000001">
    <property type="protein sequence ID" value="RDK88458.1"/>
    <property type="molecule type" value="Genomic_DNA"/>
</dbReference>
<feature type="transmembrane region" description="Helical" evidence="15">
    <location>
        <begin position="6"/>
        <end position="26"/>
    </location>
</feature>
<evidence type="ECO:0000256" key="1">
    <source>
        <dbReference type="ARBA" id="ARBA00001917"/>
    </source>
</evidence>
<keyword evidence="7" id="KW-0521">NADP</keyword>
<accession>A0A370QJB3</accession>
<dbReference type="Pfam" id="PF01207">
    <property type="entry name" value="Dus"/>
    <property type="match status" value="1"/>
</dbReference>
<comment type="caution">
    <text evidence="17">The sequence shown here is derived from an EMBL/GenBank/DDBJ whole genome shotgun (WGS) entry which is preliminary data.</text>
</comment>
<comment type="cofactor">
    <cofactor evidence="1 12 14">
        <name>FMN</name>
        <dbReference type="ChEBI" id="CHEBI:58210"/>
    </cofactor>
</comment>
<evidence type="ECO:0000256" key="13">
    <source>
        <dbReference type="PIRSR" id="PIRSR006621-1"/>
    </source>
</evidence>
<dbReference type="PANTHER" id="PTHR45846">
    <property type="entry name" value="TRNA-DIHYDROURIDINE(47) SYNTHASE [NAD(P)(+)]-LIKE"/>
    <property type="match status" value="1"/>
</dbReference>
<dbReference type="PANTHER" id="PTHR45846:SF1">
    <property type="entry name" value="TRNA-DIHYDROURIDINE(47) SYNTHASE [NAD(P)(+)]-LIKE"/>
    <property type="match status" value="1"/>
</dbReference>
<dbReference type="InterPro" id="IPR018517">
    <property type="entry name" value="tRNA_hU_synthase_CS"/>
</dbReference>
<gene>
    <name evidence="17" type="ORF">C8D94_101331</name>
</gene>
<keyword evidence="9 12" id="KW-0560">Oxidoreductase</keyword>
<dbReference type="PROSITE" id="PS01136">
    <property type="entry name" value="UPF0034"/>
    <property type="match status" value="1"/>
</dbReference>
<dbReference type="InterPro" id="IPR013785">
    <property type="entry name" value="Aldolase_TIM"/>
</dbReference>
<evidence type="ECO:0000256" key="4">
    <source>
        <dbReference type="ARBA" id="ARBA00022630"/>
    </source>
</evidence>
<dbReference type="PIRSF" id="PIRSF006621">
    <property type="entry name" value="Dus"/>
    <property type="match status" value="1"/>
</dbReference>
<feature type="binding site" evidence="14">
    <location>
        <position position="104"/>
    </location>
    <ligand>
        <name>FMN</name>
        <dbReference type="ChEBI" id="CHEBI:58210"/>
    </ligand>
</feature>
<evidence type="ECO:0000256" key="7">
    <source>
        <dbReference type="ARBA" id="ARBA00022857"/>
    </source>
</evidence>
<dbReference type="InterPro" id="IPR001269">
    <property type="entry name" value="DUS_fam"/>
</dbReference>
<organism evidence="17 18">
    <name type="scientific">Marinirhabdus gelatinilytica</name>
    <dbReference type="NCBI Taxonomy" id="1703343"/>
    <lineage>
        <taxon>Bacteria</taxon>
        <taxon>Pseudomonadati</taxon>
        <taxon>Bacteroidota</taxon>
        <taxon>Flavobacteriia</taxon>
        <taxon>Flavobacteriales</taxon>
        <taxon>Flavobacteriaceae</taxon>
    </lineage>
</organism>
<evidence type="ECO:0000256" key="2">
    <source>
        <dbReference type="ARBA" id="ARBA00002790"/>
    </source>
</evidence>
<evidence type="ECO:0000256" key="10">
    <source>
        <dbReference type="ARBA" id="ARBA00048205"/>
    </source>
</evidence>
<evidence type="ECO:0000256" key="8">
    <source>
        <dbReference type="ARBA" id="ARBA00022884"/>
    </source>
</evidence>
<keyword evidence="15" id="KW-1133">Transmembrane helix</keyword>
<feature type="active site" description="Proton donor" evidence="13">
    <location>
        <position position="134"/>
    </location>
</feature>
<evidence type="ECO:0000256" key="14">
    <source>
        <dbReference type="PIRSR" id="PIRSR006621-2"/>
    </source>
</evidence>
<keyword evidence="5 12" id="KW-0288">FMN</keyword>
<name>A0A370QJB3_9FLAO</name>
<dbReference type="EC" id="1.3.1.-" evidence="12"/>
<protein>
    <recommendedName>
        <fullName evidence="12">tRNA-dihydrouridine synthase</fullName>
        <ecNumber evidence="12">1.3.1.-</ecNumber>
    </recommendedName>
</protein>
<dbReference type="SUPFAM" id="SSF51395">
    <property type="entry name" value="FMN-linked oxidoreductases"/>
    <property type="match status" value="1"/>
</dbReference>
<dbReference type="InterPro" id="IPR035587">
    <property type="entry name" value="DUS-like_FMN-bd"/>
</dbReference>
<evidence type="ECO:0000259" key="16">
    <source>
        <dbReference type="Pfam" id="PF01207"/>
    </source>
</evidence>
<comment type="function">
    <text evidence="2 12">Catalyzes the synthesis of 5,6-dihydrouridine (D), a modified base found in the D-loop of most tRNAs, via the reduction of the C5-C6 double bond in target uridines.</text>
</comment>
<keyword evidence="15" id="KW-0812">Transmembrane</keyword>
<keyword evidence="3" id="KW-0820">tRNA-binding</keyword>
<feature type="binding site" evidence="14">
    <location>
        <begin position="260"/>
        <end position="261"/>
    </location>
    <ligand>
        <name>FMN</name>
        <dbReference type="ChEBI" id="CHEBI:58210"/>
    </ligand>
</feature>
<comment type="catalytic activity">
    <reaction evidence="10">
        <text>a 5,6-dihydrouridine in tRNA + NADP(+) = a uridine in tRNA + NADPH + H(+)</text>
        <dbReference type="Rhea" id="RHEA:23624"/>
        <dbReference type="Rhea" id="RHEA-COMP:13339"/>
        <dbReference type="Rhea" id="RHEA-COMP:13887"/>
        <dbReference type="ChEBI" id="CHEBI:15378"/>
        <dbReference type="ChEBI" id="CHEBI:57783"/>
        <dbReference type="ChEBI" id="CHEBI:58349"/>
        <dbReference type="ChEBI" id="CHEBI:65315"/>
        <dbReference type="ChEBI" id="CHEBI:74443"/>
    </reaction>
</comment>
<dbReference type="Proteomes" id="UP000255317">
    <property type="component" value="Unassembled WGS sequence"/>
</dbReference>
<dbReference type="Gene3D" id="1.10.1200.80">
    <property type="entry name" value="Putative flavin oxidoreducatase, domain 2"/>
    <property type="match status" value="1"/>
</dbReference>
<dbReference type="AlphaFoldDB" id="A0A370QJB3"/>
<feature type="binding site" evidence="14">
    <location>
        <position position="173"/>
    </location>
    <ligand>
        <name>FMN</name>
        <dbReference type="ChEBI" id="CHEBI:58210"/>
    </ligand>
</feature>
<dbReference type="GO" id="GO:0000049">
    <property type="term" value="F:tRNA binding"/>
    <property type="evidence" value="ECO:0007669"/>
    <property type="project" value="UniProtKB-KW"/>
</dbReference>
<dbReference type="Gene3D" id="3.20.20.70">
    <property type="entry name" value="Aldolase class I"/>
    <property type="match status" value="1"/>
</dbReference>
<keyword evidence="18" id="KW-1185">Reference proteome</keyword>
<proteinExistence type="inferred from homology"/>
<dbReference type="GO" id="GO:0017150">
    <property type="term" value="F:tRNA dihydrouridine synthase activity"/>
    <property type="evidence" value="ECO:0007669"/>
    <property type="project" value="InterPro"/>
</dbReference>
<dbReference type="GO" id="GO:0050660">
    <property type="term" value="F:flavin adenine dinucleotide binding"/>
    <property type="evidence" value="ECO:0007669"/>
    <property type="project" value="InterPro"/>
</dbReference>
<evidence type="ECO:0000256" key="9">
    <source>
        <dbReference type="ARBA" id="ARBA00023002"/>
    </source>
</evidence>
<keyword evidence="8" id="KW-0694">RNA-binding</keyword>
<sequence>MLPESYNTNILIIFALYINVIINSPLAERSRSVAKIGNIDVGEFPLLLAPMEDVSDPPFRALCKEQGADVVYTEFISSEGLIRDAAKSVMKLDIYEKERPVGIQIFGANLDSMLKSVEIVEASGPNIIDINFGCPVKKVVSKGAGAGILKDIDLMVSLTKAMVEHTKLPVTVKTRLGWDHDSIKIVEVAERLQDVGCKAIAIHGRTRAQMYKGDADWKPIAEVKNNPRMHIPVFGNGDVNTPERAVEMRDKYGLDGAMIGRASIGYPWFFKEVKHYIKTGTHCAPPTMQERVEAARRHLQMSIDWKGEKLGVFETRRHYTNYFRGIPHFKEYRMKMVTSDDSKDVFAAFDEVLEKFGDFEFSH</sequence>
<feature type="domain" description="DUS-like FMN-binding" evidence="16">
    <location>
        <begin position="47"/>
        <end position="345"/>
    </location>
</feature>
<dbReference type="InterPro" id="IPR004652">
    <property type="entry name" value="DusB-like"/>
</dbReference>
<dbReference type="CDD" id="cd02801">
    <property type="entry name" value="DUS_like_FMN"/>
    <property type="match status" value="1"/>
</dbReference>
<evidence type="ECO:0000256" key="15">
    <source>
        <dbReference type="SAM" id="Phobius"/>
    </source>
</evidence>
<comment type="catalytic activity">
    <reaction evidence="11">
        <text>a 5,6-dihydrouridine in tRNA + NAD(+) = a uridine in tRNA + NADH + H(+)</text>
        <dbReference type="Rhea" id="RHEA:54452"/>
        <dbReference type="Rhea" id="RHEA-COMP:13339"/>
        <dbReference type="Rhea" id="RHEA-COMP:13887"/>
        <dbReference type="ChEBI" id="CHEBI:15378"/>
        <dbReference type="ChEBI" id="CHEBI:57540"/>
        <dbReference type="ChEBI" id="CHEBI:57945"/>
        <dbReference type="ChEBI" id="CHEBI:65315"/>
        <dbReference type="ChEBI" id="CHEBI:74443"/>
    </reaction>
</comment>
<keyword evidence="15" id="KW-0472">Membrane</keyword>
<evidence type="ECO:0000313" key="18">
    <source>
        <dbReference type="Proteomes" id="UP000255317"/>
    </source>
</evidence>
<evidence type="ECO:0000256" key="6">
    <source>
        <dbReference type="ARBA" id="ARBA00022694"/>
    </source>
</evidence>
<evidence type="ECO:0000256" key="5">
    <source>
        <dbReference type="ARBA" id="ARBA00022643"/>
    </source>
</evidence>
<evidence type="ECO:0000256" key="11">
    <source>
        <dbReference type="ARBA" id="ARBA00048802"/>
    </source>
</evidence>
<dbReference type="InterPro" id="IPR024036">
    <property type="entry name" value="tRNA-dHydroUridine_Synthase_C"/>
</dbReference>